<protein>
    <submittedName>
        <fullName evidence="2">Uncharacterized protein</fullName>
    </submittedName>
</protein>
<sequence length="153" mass="17613">MNREKGFDGACSCERERERDRVTEKKKRKFRFILSTIDPFGYCKCCTTVTSNRICFILHTMCMYNYYLLIWTGILPRDLHENIVSEQKAEPIFPGDTGVFLLTTTGTFGSCMVIIYSGLGENRSKTLTKIDVTYCLMGIVIKSLNTLRFNMNL</sequence>
<keyword evidence="1" id="KW-0812">Transmembrane</keyword>
<feature type="transmembrane region" description="Helical" evidence="1">
    <location>
        <begin position="99"/>
        <end position="119"/>
    </location>
</feature>
<evidence type="ECO:0000313" key="3">
    <source>
        <dbReference type="Proteomes" id="UP001154329"/>
    </source>
</evidence>
<dbReference type="Proteomes" id="UP001154329">
    <property type="component" value="Chromosome 2"/>
</dbReference>
<feature type="transmembrane region" description="Helical" evidence="1">
    <location>
        <begin position="54"/>
        <end position="74"/>
    </location>
</feature>
<keyword evidence="3" id="KW-1185">Reference proteome</keyword>
<proteinExistence type="predicted"/>
<evidence type="ECO:0000313" key="2">
    <source>
        <dbReference type="EMBL" id="CAH1725345.1"/>
    </source>
</evidence>
<keyword evidence="1" id="KW-1133">Transmembrane helix</keyword>
<dbReference type="EMBL" id="OU899035">
    <property type="protein sequence ID" value="CAH1725345.1"/>
    <property type="molecule type" value="Genomic_DNA"/>
</dbReference>
<accession>A0A9P0J396</accession>
<keyword evidence="1" id="KW-0472">Membrane</keyword>
<reference evidence="2" key="2">
    <citation type="submission" date="2022-10" db="EMBL/GenBank/DDBJ databases">
        <authorList>
            <consortium name="ENA_rothamsted_submissions"/>
            <consortium name="culmorum"/>
            <person name="King R."/>
        </authorList>
    </citation>
    <scope>NUCLEOTIDE SEQUENCE</scope>
</reference>
<organism evidence="2 3">
    <name type="scientific">Aphis gossypii</name>
    <name type="common">Cotton aphid</name>
    <dbReference type="NCBI Taxonomy" id="80765"/>
    <lineage>
        <taxon>Eukaryota</taxon>
        <taxon>Metazoa</taxon>
        <taxon>Ecdysozoa</taxon>
        <taxon>Arthropoda</taxon>
        <taxon>Hexapoda</taxon>
        <taxon>Insecta</taxon>
        <taxon>Pterygota</taxon>
        <taxon>Neoptera</taxon>
        <taxon>Paraneoptera</taxon>
        <taxon>Hemiptera</taxon>
        <taxon>Sternorrhyncha</taxon>
        <taxon>Aphidomorpha</taxon>
        <taxon>Aphidoidea</taxon>
        <taxon>Aphididae</taxon>
        <taxon>Aphidini</taxon>
        <taxon>Aphis</taxon>
        <taxon>Aphis</taxon>
    </lineage>
</organism>
<reference evidence="2" key="1">
    <citation type="submission" date="2022-02" db="EMBL/GenBank/DDBJ databases">
        <authorList>
            <person name="King R."/>
        </authorList>
    </citation>
    <scope>NUCLEOTIDE SEQUENCE</scope>
</reference>
<gene>
    <name evidence="2" type="ORF">APHIGO_LOCUS6448</name>
</gene>
<dbReference type="AlphaFoldDB" id="A0A9P0J396"/>
<evidence type="ECO:0000256" key="1">
    <source>
        <dbReference type="SAM" id="Phobius"/>
    </source>
</evidence>
<name>A0A9P0J396_APHGO</name>